<evidence type="ECO:0000313" key="10">
    <source>
        <dbReference type="Proteomes" id="UP000237846"/>
    </source>
</evidence>
<evidence type="ECO:0000256" key="3">
    <source>
        <dbReference type="ARBA" id="ARBA00022475"/>
    </source>
</evidence>
<keyword evidence="3" id="KW-1003">Cell membrane</keyword>
<dbReference type="InterPro" id="IPR035906">
    <property type="entry name" value="MetI-like_sf"/>
</dbReference>
<comment type="caution">
    <text evidence="9">The sequence shown here is derived from an EMBL/GenBank/DDBJ whole genome shotgun (WGS) entry which is preliminary data.</text>
</comment>
<dbReference type="GO" id="GO:0005886">
    <property type="term" value="C:plasma membrane"/>
    <property type="evidence" value="ECO:0007669"/>
    <property type="project" value="UniProtKB-SubCell"/>
</dbReference>
<dbReference type="RefSeq" id="WP_245930023.1">
    <property type="nucleotide sequence ID" value="NZ_PVZC01000002.1"/>
</dbReference>
<accession>A0A2T0QAJ4</accession>
<evidence type="ECO:0000256" key="1">
    <source>
        <dbReference type="ARBA" id="ARBA00004651"/>
    </source>
</evidence>
<feature type="domain" description="ABC transmembrane type-1" evidence="8">
    <location>
        <begin position="76"/>
        <end position="274"/>
    </location>
</feature>
<evidence type="ECO:0000259" key="8">
    <source>
        <dbReference type="PROSITE" id="PS50928"/>
    </source>
</evidence>
<keyword evidence="2 7" id="KW-0813">Transport</keyword>
<proteinExistence type="inferred from homology"/>
<keyword evidence="6 7" id="KW-0472">Membrane</keyword>
<dbReference type="AlphaFoldDB" id="A0A2T0QAJ4"/>
<dbReference type="InterPro" id="IPR000515">
    <property type="entry name" value="MetI-like"/>
</dbReference>
<evidence type="ECO:0000256" key="2">
    <source>
        <dbReference type="ARBA" id="ARBA00022448"/>
    </source>
</evidence>
<dbReference type="PANTHER" id="PTHR32243:SF18">
    <property type="entry name" value="INNER MEMBRANE ABC TRANSPORTER PERMEASE PROTEIN YCJP"/>
    <property type="match status" value="1"/>
</dbReference>
<evidence type="ECO:0000256" key="6">
    <source>
        <dbReference type="ARBA" id="ARBA00023136"/>
    </source>
</evidence>
<evidence type="ECO:0000256" key="7">
    <source>
        <dbReference type="RuleBase" id="RU363032"/>
    </source>
</evidence>
<name>A0A2T0QAJ4_9ACTN</name>
<comment type="subcellular location">
    <subcellularLocation>
        <location evidence="1 7">Cell membrane</location>
        <topology evidence="1 7">Multi-pass membrane protein</topology>
    </subcellularLocation>
</comment>
<keyword evidence="4 7" id="KW-0812">Transmembrane</keyword>
<keyword evidence="10" id="KW-1185">Reference proteome</keyword>
<protein>
    <submittedName>
        <fullName evidence="9">Carbohydrate ABC transporter membrane protein 2 (CUT1 family)</fullName>
    </submittedName>
</protein>
<dbReference type="EMBL" id="PVZC01000002">
    <property type="protein sequence ID" value="PRY00863.1"/>
    <property type="molecule type" value="Genomic_DNA"/>
</dbReference>
<dbReference type="PANTHER" id="PTHR32243">
    <property type="entry name" value="MALTOSE TRANSPORT SYSTEM PERMEASE-RELATED"/>
    <property type="match status" value="1"/>
</dbReference>
<dbReference type="Gene3D" id="1.10.3720.10">
    <property type="entry name" value="MetI-like"/>
    <property type="match status" value="1"/>
</dbReference>
<dbReference type="GO" id="GO:0055085">
    <property type="term" value="P:transmembrane transport"/>
    <property type="evidence" value="ECO:0007669"/>
    <property type="project" value="InterPro"/>
</dbReference>
<evidence type="ECO:0000313" key="9">
    <source>
        <dbReference type="EMBL" id="PRY00863.1"/>
    </source>
</evidence>
<dbReference type="PROSITE" id="PS50928">
    <property type="entry name" value="ABC_TM1"/>
    <property type="match status" value="1"/>
</dbReference>
<feature type="transmembrane region" description="Helical" evidence="7">
    <location>
        <begin position="112"/>
        <end position="134"/>
    </location>
</feature>
<feature type="transmembrane region" description="Helical" evidence="7">
    <location>
        <begin position="154"/>
        <end position="173"/>
    </location>
</feature>
<dbReference type="InterPro" id="IPR050901">
    <property type="entry name" value="BP-dep_ABC_trans_perm"/>
</dbReference>
<feature type="transmembrane region" description="Helical" evidence="7">
    <location>
        <begin position="253"/>
        <end position="274"/>
    </location>
</feature>
<reference evidence="9 10" key="1">
    <citation type="submission" date="2018-03" db="EMBL/GenBank/DDBJ databases">
        <title>Genomic Encyclopedia of Archaeal and Bacterial Type Strains, Phase II (KMG-II): from individual species to whole genera.</title>
        <authorList>
            <person name="Goeker M."/>
        </authorList>
    </citation>
    <scope>NUCLEOTIDE SEQUENCE [LARGE SCALE GENOMIC DNA]</scope>
    <source>
        <strain evidence="9 10">DSM 45601</strain>
    </source>
</reference>
<evidence type="ECO:0000256" key="5">
    <source>
        <dbReference type="ARBA" id="ARBA00022989"/>
    </source>
</evidence>
<dbReference type="CDD" id="cd06261">
    <property type="entry name" value="TM_PBP2"/>
    <property type="match status" value="1"/>
</dbReference>
<gene>
    <name evidence="9" type="ORF">CLV72_102495</name>
</gene>
<feature type="transmembrane region" description="Helical" evidence="7">
    <location>
        <begin position="194"/>
        <end position="216"/>
    </location>
</feature>
<feature type="transmembrane region" description="Helical" evidence="7">
    <location>
        <begin position="75"/>
        <end position="100"/>
    </location>
</feature>
<dbReference type="Pfam" id="PF00528">
    <property type="entry name" value="BPD_transp_1"/>
    <property type="match status" value="1"/>
</dbReference>
<dbReference type="SUPFAM" id="SSF161098">
    <property type="entry name" value="MetI-like"/>
    <property type="match status" value="1"/>
</dbReference>
<comment type="similarity">
    <text evidence="7">Belongs to the binding-protein-dependent transport system permease family.</text>
</comment>
<sequence length="288" mass="30695">MTAACRSAPARARGWLLNGTGLLAALVVAFPLYWMVLSALKPRAALEAGDALPYTTEPSLDAFVRVLSVEGFGRYFVNSLVVALAVVGLSTLCAFLAAVALTRFRFRLRTTLLVTVLVAQMVPVEALTIPLFFLLRNLGGAVPALGLNHLGSLILVHTAFSIPFAIWMLRGFVGAVPQELEEAAAIDGAGSFRFVARILFPLVAPGVVACGIFSFISTWNDFLFAQTFIISASENQTLPIAVLGFFRPDENDWGGIMAGSVLMTVPVLIFFIAVQRHLVAGLAGAVKG</sequence>
<dbReference type="Proteomes" id="UP000237846">
    <property type="component" value="Unassembled WGS sequence"/>
</dbReference>
<organism evidence="9 10">
    <name type="scientific">Allonocardiopsis opalescens</name>
    <dbReference type="NCBI Taxonomy" id="1144618"/>
    <lineage>
        <taxon>Bacteria</taxon>
        <taxon>Bacillati</taxon>
        <taxon>Actinomycetota</taxon>
        <taxon>Actinomycetes</taxon>
        <taxon>Streptosporangiales</taxon>
        <taxon>Allonocardiopsis</taxon>
    </lineage>
</organism>
<keyword evidence="5 7" id="KW-1133">Transmembrane helix</keyword>
<feature type="transmembrane region" description="Helical" evidence="7">
    <location>
        <begin position="15"/>
        <end position="36"/>
    </location>
</feature>
<evidence type="ECO:0000256" key="4">
    <source>
        <dbReference type="ARBA" id="ARBA00022692"/>
    </source>
</evidence>